<sequence length="515" mass="58897">MNSKLKSPKNVDLSLNSGRLNLLKQRLVGNDIISDGNNSNQARDSSSSFGVSDNTNTDTSSLPSRSNSVTIHIDNPKKTTEEDQYKIELKRQLREKNDKQFEEMMQFTINCLFEFNMDKQKIKAIELSEKYEKLGHIITSISGAEKWCGGTDAEILERDIEILTQEIDSFKKKDQHKKFDTSSSRKSCLQALLKEKKASQKQLEVERSIFKNLLLNNYYQLQSEYKVNQALDKERYILTEFSGRGGCSEVWKAFDKKKIRYVAIKIQKMDPKWSDATKHNFIKHMGREITIMESTQHQNVIEYYERFYIAEDIIAIVMEYCDGGDLSTMLKKRGKIPEKEAKLILAQTMSGLIALRSKHMYVIHYDLKPGNILFNDEGVVKITDFGLSKIIEGNAPSIELTSQGTGTYFYAAPETFQRGANVSITKSVDTWSLGIIFFEMIYGVRPFDGGQSQITFSEQIDTLVGEVQFPQAPKLSQEGQNFIKTCLIKNPLDRPELPILMQDSYIKQIIEDMNS</sequence>
<comment type="caution">
    <text evidence="8">The sequence shown here is derived from an EMBL/GenBank/DDBJ whole genome shotgun (WGS) entry which is preliminary data.</text>
</comment>
<evidence type="ECO:0000256" key="5">
    <source>
        <dbReference type="ARBA" id="ARBA00022840"/>
    </source>
</evidence>
<dbReference type="Gene3D" id="1.10.510.10">
    <property type="entry name" value="Transferase(Phosphotransferase) domain 1"/>
    <property type="match status" value="1"/>
</dbReference>
<organism evidence="8 9">
    <name type="scientific">Tritrichomonas musculus</name>
    <dbReference type="NCBI Taxonomy" id="1915356"/>
    <lineage>
        <taxon>Eukaryota</taxon>
        <taxon>Metamonada</taxon>
        <taxon>Parabasalia</taxon>
        <taxon>Tritrichomonadida</taxon>
        <taxon>Tritrichomonadidae</taxon>
        <taxon>Tritrichomonas</taxon>
    </lineage>
</organism>
<evidence type="ECO:0000313" key="9">
    <source>
        <dbReference type="Proteomes" id="UP001470230"/>
    </source>
</evidence>
<dbReference type="Pfam" id="PF00069">
    <property type="entry name" value="Pkinase"/>
    <property type="match status" value="1"/>
</dbReference>
<dbReference type="PANTHER" id="PTHR22974">
    <property type="entry name" value="MIXED LINEAGE PROTEIN KINASE"/>
    <property type="match status" value="1"/>
</dbReference>
<reference evidence="8 9" key="1">
    <citation type="submission" date="2024-04" db="EMBL/GenBank/DDBJ databases">
        <title>Tritrichomonas musculus Genome.</title>
        <authorList>
            <person name="Alves-Ferreira E."/>
            <person name="Grigg M."/>
            <person name="Lorenzi H."/>
            <person name="Galac M."/>
        </authorList>
    </citation>
    <scope>NUCLEOTIDE SEQUENCE [LARGE SCALE GENOMIC DNA]</scope>
    <source>
        <strain evidence="8 9">EAF2021</strain>
    </source>
</reference>
<dbReference type="Proteomes" id="UP001470230">
    <property type="component" value="Unassembled WGS sequence"/>
</dbReference>
<keyword evidence="2" id="KW-0808">Transferase</keyword>
<gene>
    <name evidence="8" type="ORF">M9Y10_023492</name>
</gene>
<dbReference type="InterPro" id="IPR000719">
    <property type="entry name" value="Prot_kinase_dom"/>
</dbReference>
<dbReference type="InterPro" id="IPR008271">
    <property type="entry name" value="Ser/Thr_kinase_AS"/>
</dbReference>
<evidence type="ECO:0000259" key="7">
    <source>
        <dbReference type="PROSITE" id="PS50011"/>
    </source>
</evidence>
<evidence type="ECO:0000256" key="3">
    <source>
        <dbReference type="ARBA" id="ARBA00022741"/>
    </source>
</evidence>
<dbReference type="InterPro" id="IPR011009">
    <property type="entry name" value="Kinase-like_dom_sf"/>
</dbReference>
<accession>A0ABR2KVC9</accession>
<evidence type="ECO:0000313" key="8">
    <source>
        <dbReference type="EMBL" id="KAK8895050.1"/>
    </source>
</evidence>
<keyword evidence="3" id="KW-0547">Nucleotide-binding</keyword>
<dbReference type="EMBL" id="JAPFFF010000003">
    <property type="protein sequence ID" value="KAK8895050.1"/>
    <property type="molecule type" value="Genomic_DNA"/>
</dbReference>
<dbReference type="SMART" id="SM00220">
    <property type="entry name" value="S_TKc"/>
    <property type="match status" value="1"/>
</dbReference>
<protein>
    <recommendedName>
        <fullName evidence="7">Protein kinase domain-containing protein</fullName>
    </recommendedName>
</protein>
<evidence type="ECO:0000256" key="6">
    <source>
        <dbReference type="SAM" id="MobiDB-lite"/>
    </source>
</evidence>
<dbReference type="PROSITE" id="PS00108">
    <property type="entry name" value="PROTEIN_KINASE_ST"/>
    <property type="match status" value="1"/>
</dbReference>
<feature type="domain" description="Protein kinase" evidence="7">
    <location>
        <begin position="236"/>
        <end position="506"/>
    </location>
</feature>
<evidence type="ECO:0000256" key="2">
    <source>
        <dbReference type="ARBA" id="ARBA00022679"/>
    </source>
</evidence>
<keyword evidence="5" id="KW-0067">ATP-binding</keyword>
<feature type="compositionally biased region" description="Polar residues" evidence="6">
    <location>
        <begin position="35"/>
        <end position="70"/>
    </location>
</feature>
<keyword evidence="1" id="KW-0723">Serine/threonine-protein kinase</keyword>
<dbReference type="PANTHER" id="PTHR22974:SF23">
    <property type="entry name" value="TOUSLED-LIKE KINASE, ISOFORM G"/>
    <property type="match status" value="1"/>
</dbReference>
<proteinExistence type="predicted"/>
<keyword evidence="4" id="KW-0418">Kinase</keyword>
<evidence type="ECO:0000256" key="1">
    <source>
        <dbReference type="ARBA" id="ARBA00022527"/>
    </source>
</evidence>
<evidence type="ECO:0000256" key="4">
    <source>
        <dbReference type="ARBA" id="ARBA00022777"/>
    </source>
</evidence>
<feature type="region of interest" description="Disordered" evidence="6">
    <location>
        <begin position="34"/>
        <end position="77"/>
    </location>
</feature>
<keyword evidence="9" id="KW-1185">Reference proteome</keyword>
<dbReference type="PROSITE" id="PS50011">
    <property type="entry name" value="PROTEIN_KINASE_DOM"/>
    <property type="match status" value="1"/>
</dbReference>
<dbReference type="SUPFAM" id="SSF56112">
    <property type="entry name" value="Protein kinase-like (PK-like)"/>
    <property type="match status" value="1"/>
</dbReference>
<name>A0ABR2KVC9_9EUKA</name>